<gene>
    <name evidence="2" type="ORF">MNBD_ALPHA03-1891</name>
</gene>
<feature type="domain" description="PepSY" evidence="1">
    <location>
        <begin position="9"/>
        <end position="101"/>
    </location>
</feature>
<dbReference type="EMBL" id="UOFW01000239">
    <property type="protein sequence ID" value="VAX08364.1"/>
    <property type="molecule type" value="Genomic_DNA"/>
</dbReference>
<evidence type="ECO:0000259" key="1">
    <source>
        <dbReference type="Pfam" id="PF13670"/>
    </source>
</evidence>
<evidence type="ECO:0000313" key="2">
    <source>
        <dbReference type="EMBL" id="VAX08364.1"/>
    </source>
</evidence>
<proteinExistence type="predicted"/>
<protein>
    <recommendedName>
        <fullName evidence="1">PepSY domain-containing protein</fullName>
    </recommendedName>
</protein>
<dbReference type="Pfam" id="PF13670">
    <property type="entry name" value="PepSY_2"/>
    <property type="match status" value="1"/>
</dbReference>
<dbReference type="AlphaFoldDB" id="A0A3B1B8P9"/>
<organism evidence="2">
    <name type="scientific">hydrothermal vent metagenome</name>
    <dbReference type="NCBI Taxonomy" id="652676"/>
    <lineage>
        <taxon>unclassified sequences</taxon>
        <taxon>metagenomes</taxon>
        <taxon>ecological metagenomes</taxon>
    </lineage>
</organism>
<sequence length="103" mass="11227">MNVKLKTIAALIMVSALSIPAVASGNKCAVIQKSGQKSGQKPGQKSKWMSKDAITQSLTSQGYKVKKIEKEDGCYEAYVKKDGKKYEIYLNPITGAVVKTEEK</sequence>
<dbReference type="InterPro" id="IPR025711">
    <property type="entry name" value="PepSY"/>
</dbReference>
<accession>A0A3B1B8P9</accession>
<name>A0A3B1B8P9_9ZZZZ</name>
<reference evidence="2" key="1">
    <citation type="submission" date="2018-06" db="EMBL/GenBank/DDBJ databases">
        <authorList>
            <person name="Zhirakovskaya E."/>
        </authorList>
    </citation>
    <scope>NUCLEOTIDE SEQUENCE</scope>
</reference>